<dbReference type="InterPro" id="IPR036770">
    <property type="entry name" value="Ankyrin_rpt-contain_sf"/>
</dbReference>
<keyword evidence="2" id="KW-1185">Reference proteome</keyword>
<dbReference type="InterPro" id="IPR052050">
    <property type="entry name" value="SecEffector_AnkRepeat"/>
</dbReference>
<dbReference type="Gene3D" id="1.25.40.20">
    <property type="entry name" value="Ankyrin repeat-containing domain"/>
    <property type="match status" value="1"/>
</dbReference>
<reference evidence="1 2" key="1">
    <citation type="journal article" date="2017" name="Genome Biol. Evol.">
        <title>Phytophthora megakarya and P. palmivora, closely related causal agents of cacao black pod rot, underwent increases in genome sizes and gene numbers by different mechanisms.</title>
        <authorList>
            <person name="Ali S.S."/>
            <person name="Shao J."/>
            <person name="Lary D.J."/>
            <person name="Kronmiller B."/>
            <person name="Shen D."/>
            <person name="Strem M.D."/>
            <person name="Amoako-Attah I."/>
            <person name="Akrofi A.Y."/>
            <person name="Begoude B.A."/>
            <person name="Ten Hoopen G.M."/>
            <person name="Coulibaly K."/>
            <person name="Kebe B.I."/>
            <person name="Melnick R.L."/>
            <person name="Guiltinan M.J."/>
            <person name="Tyler B.M."/>
            <person name="Meinhardt L.W."/>
            <person name="Bailey B.A."/>
        </authorList>
    </citation>
    <scope>NUCLEOTIDE SEQUENCE [LARGE SCALE GENOMIC DNA]</scope>
    <source>
        <strain evidence="2">sbr112.9</strain>
    </source>
</reference>
<evidence type="ECO:0000313" key="1">
    <source>
        <dbReference type="EMBL" id="POM78868.1"/>
    </source>
</evidence>
<dbReference type="PANTHER" id="PTHR46586">
    <property type="entry name" value="ANKYRIN REPEAT-CONTAINING PROTEIN"/>
    <property type="match status" value="1"/>
</dbReference>
<accession>A0A2P4YM43</accession>
<dbReference type="Proteomes" id="UP000237271">
    <property type="component" value="Unassembled WGS sequence"/>
</dbReference>
<evidence type="ECO:0008006" key="3">
    <source>
        <dbReference type="Google" id="ProtNLM"/>
    </source>
</evidence>
<dbReference type="PANTHER" id="PTHR46586:SF3">
    <property type="entry name" value="ANKYRIN REPEAT-CONTAINING PROTEIN"/>
    <property type="match status" value="1"/>
</dbReference>
<protein>
    <recommendedName>
        <fullName evidence="3">Ankyrin repeat-containing domain</fullName>
    </recommendedName>
</protein>
<dbReference type="SUPFAM" id="SSF48403">
    <property type="entry name" value="Ankyrin repeat"/>
    <property type="match status" value="1"/>
</dbReference>
<sequence length="188" mass="20915">MYKAFRPWTVGAMDGAATKGRLDIVRRLYLTRDEGCSTLAFIGAASNNHVEVLRLLYMFYESKSDPVEELTVAARNGHLEAVYFRLPGMMENELAIEAAIVNGHVAVVEALLPRTGNKRNIFIIAAANNQVLVLRLLLENYGFYYSRDVLLIAAGLGHVRIMELVVEACSQREIHKALYIAAKHGIPV</sequence>
<comment type="caution">
    <text evidence="1">The sequence shown here is derived from an EMBL/GenBank/DDBJ whole genome shotgun (WGS) entry which is preliminary data.</text>
</comment>
<dbReference type="AlphaFoldDB" id="A0A2P4YM43"/>
<proteinExistence type="predicted"/>
<gene>
    <name evidence="1" type="ORF">PHPALM_3555</name>
</gene>
<organism evidence="1 2">
    <name type="scientific">Phytophthora palmivora</name>
    <dbReference type="NCBI Taxonomy" id="4796"/>
    <lineage>
        <taxon>Eukaryota</taxon>
        <taxon>Sar</taxon>
        <taxon>Stramenopiles</taxon>
        <taxon>Oomycota</taxon>
        <taxon>Peronosporomycetes</taxon>
        <taxon>Peronosporales</taxon>
        <taxon>Peronosporaceae</taxon>
        <taxon>Phytophthora</taxon>
    </lineage>
</organism>
<name>A0A2P4YM43_9STRA</name>
<dbReference type="OrthoDB" id="126976at2759"/>
<dbReference type="EMBL" id="NCKW01001887">
    <property type="protein sequence ID" value="POM78868.1"/>
    <property type="molecule type" value="Genomic_DNA"/>
</dbReference>
<evidence type="ECO:0000313" key="2">
    <source>
        <dbReference type="Proteomes" id="UP000237271"/>
    </source>
</evidence>